<evidence type="ECO:0000256" key="1">
    <source>
        <dbReference type="SAM" id="SignalP"/>
    </source>
</evidence>
<comment type="caution">
    <text evidence="2">The sequence shown here is derived from an EMBL/GenBank/DDBJ whole genome shotgun (WGS) entry which is preliminary data.</text>
</comment>
<dbReference type="InterPro" id="IPR025366">
    <property type="entry name" value="DUF4270"/>
</dbReference>
<dbReference type="STRING" id="1763537.ULVI_04685"/>
<protein>
    <recommendedName>
        <fullName evidence="4">DUF4270 domain-containing protein</fullName>
    </recommendedName>
</protein>
<dbReference type="RefSeq" id="WP_068590244.1">
    <property type="nucleotide sequence ID" value="NZ_LRXL01000026.1"/>
</dbReference>
<dbReference type="AlphaFoldDB" id="A0A167IUX1"/>
<dbReference type="Pfam" id="PF14092">
    <property type="entry name" value="DUF4270"/>
    <property type="match status" value="1"/>
</dbReference>
<feature type="chain" id="PRO_5007888480" description="DUF4270 domain-containing protein" evidence="1">
    <location>
        <begin position="25"/>
        <end position="522"/>
    </location>
</feature>
<proteinExistence type="predicted"/>
<sequence>MKIKFVLPKVTVLLMVMIALVSCEDDFSTLGSEIFEGQNPEISLDDAATVIAYSEKFKPVKTNQLPVNSLGVYNDPLYGKSTVSLLSQVTLSELDPDFGEEPELEKATLYLPFFSEETTLEETTTFELDSVFGAQPIKISLYESTYFLRDLDPTTNFEDTQEYYSDQGNLFENFQGELIGEIIDFVPSDEGFVINEGDEEEEETLSPGIRVDLPLEFFQQKILDAGGTQDLISVNNFKNYFRGIYFKVESTTDDGTFFLFNVAEGRIELDYNYLPEGEDERETSSINLQFNGINVNVYENDINPTIASELQNQDKINGEEKLYIRGGGEGIVSVINLFGEDIDGNGVADELELLREKKWLINEANLVFHVKQSDIESGSTEPERILIYNLESGQLLVDYGLDSSVATEPIDAISNHLGRLERNDSNEGLSYKIKITTHLSNIINRDSTNVPLGVVVTQNVTVPQFQNVRTMVLQGTSEESSIDVKQIPAGAIISPEGTVLHGNLAPDEAKRLKLQIYYTEPN</sequence>
<evidence type="ECO:0008006" key="4">
    <source>
        <dbReference type="Google" id="ProtNLM"/>
    </source>
</evidence>
<dbReference type="PROSITE" id="PS51257">
    <property type="entry name" value="PROKAR_LIPOPROTEIN"/>
    <property type="match status" value="1"/>
</dbReference>
<accession>A0A167IUX1</accession>
<keyword evidence="3" id="KW-1185">Reference proteome</keyword>
<keyword evidence="1" id="KW-0732">Signal</keyword>
<evidence type="ECO:0000313" key="3">
    <source>
        <dbReference type="Proteomes" id="UP000077013"/>
    </source>
</evidence>
<evidence type="ECO:0000313" key="2">
    <source>
        <dbReference type="EMBL" id="OAB80040.1"/>
    </source>
</evidence>
<feature type="signal peptide" evidence="1">
    <location>
        <begin position="1"/>
        <end position="24"/>
    </location>
</feature>
<dbReference type="EMBL" id="LRXL01000026">
    <property type="protein sequence ID" value="OAB80040.1"/>
    <property type="molecule type" value="Genomic_DNA"/>
</dbReference>
<dbReference type="Proteomes" id="UP000077013">
    <property type="component" value="Unassembled WGS sequence"/>
</dbReference>
<reference evidence="2 3" key="1">
    <citation type="submission" date="2016-02" db="EMBL/GenBank/DDBJ databases">
        <title>Ulvibacter sp. LPB0005, isolated from Thais luteostoma.</title>
        <authorList>
            <person name="Shin S.-K."/>
            <person name="Yi H."/>
        </authorList>
    </citation>
    <scope>NUCLEOTIDE SEQUENCE [LARGE SCALE GENOMIC DNA]</scope>
    <source>
        <strain evidence="2 3">LPB0005</strain>
    </source>
</reference>
<name>A0A167IUX1_9FLAO</name>
<organism evidence="2 3">
    <name type="scientific">Cochleicola gelatinilyticus</name>
    <dbReference type="NCBI Taxonomy" id="1763537"/>
    <lineage>
        <taxon>Bacteria</taxon>
        <taxon>Pseudomonadati</taxon>
        <taxon>Bacteroidota</taxon>
        <taxon>Flavobacteriia</taxon>
        <taxon>Flavobacteriales</taxon>
        <taxon>Flavobacteriaceae</taxon>
        <taxon>Cochleicola</taxon>
    </lineage>
</organism>
<gene>
    <name evidence="2" type="ORF">ULVI_04685</name>
</gene>
<dbReference type="OrthoDB" id="1466062at2"/>